<dbReference type="Proteomes" id="UP000217465">
    <property type="component" value="Unassembled WGS sequence"/>
</dbReference>
<evidence type="ECO:0000313" key="3">
    <source>
        <dbReference type="EMBL" id="PCH14418.1"/>
    </source>
</evidence>
<reference evidence="3 4" key="1">
    <citation type="submission" date="2016-06" db="EMBL/GenBank/DDBJ databases">
        <authorList>
            <person name="Haines A.N."/>
            <person name="Council K.R."/>
        </authorList>
    </citation>
    <scope>NUCLEOTIDE SEQUENCE [LARGE SCALE GENOMIC DNA]</scope>
    <source>
        <strain evidence="3 4">SP158-29</strain>
    </source>
</reference>
<dbReference type="EMBL" id="NSGR01000001">
    <property type="protein sequence ID" value="PCH14418.1"/>
    <property type="molecule type" value="Genomic_DNA"/>
</dbReference>
<evidence type="ECO:0000259" key="2">
    <source>
        <dbReference type="Pfam" id="PF00156"/>
    </source>
</evidence>
<sequence length="223" mass="25845">MVNKCLICGENCRPRLSFTDICFMVNRQSQLCETCSGLFERIGRKHCPTCCKVGLELMCSDCKSWFENGVEVSHKALYKYNLAMKDYFSKYKFQGDYLLKSIFSKELKIYIEKNYEGYTNLVVPISQSRMETRGFNQVSSILADVNIPYIDILRKCEGKKQSEKTKHQRLESENQFSLLHIENLPKKILIIDDIYTTGTTISQIRKLLHQHGINDIKSVSIAR</sequence>
<dbReference type="Pfam" id="PF00156">
    <property type="entry name" value="Pribosyltran"/>
    <property type="match status" value="1"/>
</dbReference>
<protein>
    <submittedName>
        <fullName evidence="3">DNA utilization protein GntX</fullName>
    </submittedName>
</protein>
<proteinExistence type="inferred from homology"/>
<dbReference type="PANTHER" id="PTHR47505">
    <property type="entry name" value="DNA UTILIZATION PROTEIN YHGH"/>
    <property type="match status" value="1"/>
</dbReference>
<feature type="domain" description="Phosphoribosyltransferase" evidence="2">
    <location>
        <begin position="136"/>
        <end position="221"/>
    </location>
</feature>
<accession>A0A854WGR3</accession>
<dbReference type="InterPro" id="IPR029057">
    <property type="entry name" value="PRTase-like"/>
</dbReference>
<dbReference type="InterPro" id="IPR051910">
    <property type="entry name" value="ComF/GntX_DNA_util-trans"/>
</dbReference>
<evidence type="ECO:0000313" key="4">
    <source>
        <dbReference type="Proteomes" id="UP000217465"/>
    </source>
</evidence>
<dbReference type="RefSeq" id="WP_037622055.1">
    <property type="nucleotide sequence ID" value="NZ_CP104046.1"/>
</dbReference>
<dbReference type="SUPFAM" id="SSF53271">
    <property type="entry name" value="PRTase-like"/>
    <property type="match status" value="1"/>
</dbReference>
<dbReference type="Gene3D" id="3.40.50.2020">
    <property type="match status" value="1"/>
</dbReference>
<name>A0A854WGR3_9STRE</name>
<dbReference type="CDD" id="cd06223">
    <property type="entry name" value="PRTases_typeI"/>
    <property type="match status" value="1"/>
</dbReference>
<comment type="similarity">
    <text evidence="1">Belongs to the ComF/GntX family.</text>
</comment>
<dbReference type="AlphaFoldDB" id="A0A854WGR3"/>
<gene>
    <name evidence="3" type="ORF">A9Y57_00002</name>
</gene>
<comment type="caution">
    <text evidence="3">The sequence shown here is derived from an EMBL/GenBank/DDBJ whole genome shotgun (WGS) entry which is preliminary data.</text>
</comment>
<organism evidence="3 4">
    <name type="scientific">Streptococcus parauberis</name>
    <dbReference type="NCBI Taxonomy" id="1348"/>
    <lineage>
        <taxon>Bacteria</taxon>
        <taxon>Bacillati</taxon>
        <taxon>Bacillota</taxon>
        <taxon>Bacilli</taxon>
        <taxon>Lactobacillales</taxon>
        <taxon>Streptococcaceae</taxon>
        <taxon>Streptococcus</taxon>
    </lineage>
</organism>
<evidence type="ECO:0000256" key="1">
    <source>
        <dbReference type="ARBA" id="ARBA00008007"/>
    </source>
</evidence>
<dbReference type="InterPro" id="IPR000836">
    <property type="entry name" value="PRTase_dom"/>
</dbReference>
<dbReference type="PANTHER" id="PTHR47505:SF1">
    <property type="entry name" value="DNA UTILIZATION PROTEIN YHGH"/>
    <property type="match status" value="1"/>
</dbReference>